<evidence type="ECO:0008006" key="6">
    <source>
        <dbReference type="Google" id="ProtNLM"/>
    </source>
</evidence>
<evidence type="ECO:0000256" key="1">
    <source>
        <dbReference type="ARBA" id="ARBA00022691"/>
    </source>
</evidence>
<feature type="non-terminal residue" evidence="5">
    <location>
        <position position="352"/>
    </location>
</feature>
<dbReference type="SFLD" id="SFLDS00029">
    <property type="entry name" value="Radical_SAM"/>
    <property type="match status" value="1"/>
</dbReference>
<proteinExistence type="predicted"/>
<dbReference type="InterPro" id="IPR058240">
    <property type="entry name" value="rSAM_sf"/>
</dbReference>
<evidence type="ECO:0000256" key="3">
    <source>
        <dbReference type="ARBA" id="ARBA00023004"/>
    </source>
</evidence>
<name>A0A381SZ12_9ZZZZ</name>
<gene>
    <name evidence="5" type="ORF">METZ01_LOCUS62086</name>
</gene>
<dbReference type="GO" id="GO:0003824">
    <property type="term" value="F:catalytic activity"/>
    <property type="evidence" value="ECO:0007669"/>
    <property type="project" value="InterPro"/>
</dbReference>
<evidence type="ECO:0000313" key="5">
    <source>
        <dbReference type="EMBL" id="SVA09232.1"/>
    </source>
</evidence>
<protein>
    <recommendedName>
        <fullName evidence="6">Radical SAM core domain-containing protein</fullName>
    </recommendedName>
</protein>
<reference evidence="5" key="1">
    <citation type="submission" date="2018-05" db="EMBL/GenBank/DDBJ databases">
        <authorList>
            <person name="Lanie J.A."/>
            <person name="Ng W.-L."/>
            <person name="Kazmierczak K.M."/>
            <person name="Andrzejewski T.M."/>
            <person name="Davidsen T.M."/>
            <person name="Wayne K.J."/>
            <person name="Tettelin H."/>
            <person name="Glass J.I."/>
            <person name="Rusch D."/>
            <person name="Podicherti R."/>
            <person name="Tsui H.-C.T."/>
            <person name="Winkler M.E."/>
        </authorList>
    </citation>
    <scope>NUCLEOTIDE SEQUENCE</scope>
</reference>
<evidence type="ECO:0000256" key="4">
    <source>
        <dbReference type="ARBA" id="ARBA00023014"/>
    </source>
</evidence>
<dbReference type="EMBL" id="UINC01003786">
    <property type="protein sequence ID" value="SVA09232.1"/>
    <property type="molecule type" value="Genomic_DNA"/>
</dbReference>
<keyword evidence="2" id="KW-0479">Metal-binding</keyword>
<feature type="non-terminal residue" evidence="5">
    <location>
        <position position="1"/>
    </location>
</feature>
<organism evidence="5">
    <name type="scientific">marine metagenome</name>
    <dbReference type="NCBI Taxonomy" id="408172"/>
    <lineage>
        <taxon>unclassified sequences</taxon>
        <taxon>metagenomes</taxon>
        <taxon>ecological metagenomes</taxon>
    </lineage>
</organism>
<dbReference type="SUPFAM" id="SSF102114">
    <property type="entry name" value="Radical SAM enzymes"/>
    <property type="match status" value="1"/>
</dbReference>
<accession>A0A381SZ12</accession>
<dbReference type="PANTHER" id="PTHR11228">
    <property type="entry name" value="RADICAL SAM DOMAIN PROTEIN"/>
    <property type="match status" value="1"/>
</dbReference>
<sequence length="352" mass="40413">MRKLNEIELELTSKCNAACPACKRTQLNIKGRLEINDIVLTDLQKAFEAIDLEDADVRFCGILGDPCVHDDVENISKYFVDNKKAKVSIYTNGGMRTPKFWEKLGHISKINSTKYRQGLTVKFAVDGLEDTNHLYRQNVNWQKVMTNMTTYSQAGGFGIWNFITFKHNEHQIDQALNKAKELNFNFFTKSAWRNSDPLPVPTSPKVQIKPKQKIDILPIIEGAKSQVYKESTKDVERKIIKKNYKVDKQDLKNVCKWTAKTAIYIGSDNKVWPCCYFGNETANEKSIIKKKIGATFGNNWNDITQKSIDEILSHEYFTTLLEESWQIDHPLHIPTCYKYCGDKGIRSNAIII</sequence>
<dbReference type="GO" id="GO:0051536">
    <property type="term" value="F:iron-sulfur cluster binding"/>
    <property type="evidence" value="ECO:0007669"/>
    <property type="project" value="UniProtKB-KW"/>
</dbReference>
<dbReference type="InterPro" id="IPR013785">
    <property type="entry name" value="Aldolase_TIM"/>
</dbReference>
<dbReference type="PANTHER" id="PTHR11228:SF7">
    <property type="entry name" value="PQQA PEPTIDE CYCLASE"/>
    <property type="match status" value="1"/>
</dbReference>
<dbReference type="InterPro" id="IPR050377">
    <property type="entry name" value="Radical_SAM_PqqE_MftC-like"/>
</dbReference>
<dbReference type="GO" id="GO:0046872">
    <property type="term" value="F:metal ion binding"/>
    <property type="evidence" value="ECO:0007669"/>
    <property type="project" value="UniProtKB-KW"/>
</dbReference>
<dbReference type="SFLD" id="SFLDG01067">
    <property type="entry name" value="SPASM/twitch_domain_containing"/>
    <property type="match status" value="1"/>
</dbReference>
<keyword evidence="3" id="KW-0408">Iron</keyword>
<dbReference type="AlphaFoldDB" id="A0A381SZ12"/>
<dbReference type="Gene3D" id="3.20.20.70">
    <property type="entry name" value="Aldolase class I"/>
    <property type="match status" value="1"/>
</dbReference>
<evidence type="ECO:0000256" key="2">
    <source>
        <dbReference type="ARBA" id="ARBA00022723"/>
    </source>
</evidence>
<keyword evidence="4" id="KW-0411">Iron-sulfur</keyword>
<dbReference type="InterPro" id="IPR007197">
    <property type="entry name" value="rSAM"/>
</dbReference>
<keyword evidence="1" id="KW-0949">S-adenosyl-L-methionine</keyword>
<dbReference type="CDD" id="cd01335">
    <property type="entry name" value="Radical_SAM"/>
    <property type="match status" value="1"/>
</dbReference>